<dbReference type="InterPro" id="IPR020904">
    <property type="entry name" value="Sc_DH/Rdtase_CS"/>
</dbReference>
<dbReference type="PRINTS" id="PR00081">
    <property type="entry name" value="GDHRDH"/>
</dbReference>
<dbReference type="EC" id="1.1.1.47" evidence="4"/>
<dbReference type="SUPFAM" id="SSF51735">
    <property type="entry name" value="NAD(P)-binding Rossmann-fold domains"/>
    <property type="match status" value="1"/>
</dbReference>
<evidence type="ECO:0000313" key="5">
    <source>
        <dbReference type="Proteomes" id="UP000639516"/>
    </source>
</evidence>
<feature type="domain" description="Ketoreductase" evidence="3">
    <location>
        <begin position="8"/>
        <end position="185"/>
    </location>
</feature>
<dbReference type="Proteomes" id="UP000639516">
    <property type="component" value="Unassembled WGS sequence"/>
</dbReference>
<dbReference type="SMART" id="SM00822">
    <property type="entry name" value="PKS_KR"/>
    <property type="match status" value="1"/>
</dbReference>
<dbReference type="PANTHER" id="PTHR42760:SF133">
    <property type="entry name" value="3-OXOACYL-[ACYL-CARRIER-PROTEIN] REDUCTASE"/>
    <property type="match status" value="1"/>
</dbReference>
<dbReference type="PANTHER" id="PTHR42760">
    <property type="entry name" value="SHORT-CHAIN DEHYDROGENASES/REDUCTASES FAMILY MEMBER"/>
    <property type="match status" value="1"/>
</dbReference>
<evidence type="ECO:0000313" key="4">
    <source>
        <dbReference type="EMBL" id="MBC9982246.1"/>
    </source>
</evidence>
<reference evidence="4 5" key="1">
    <citation type="journal article" date="2020" name="Arch. Microbiol.">
        <title>Bradyrhizobium campsiandrae sp. nov., a nitrogen-fixing bacterial strain isolated from a native leguminous tree from the Amazon adapted to flooded conditions.</title>
        <authorList>
            <person name="Cabral Michel D."/>
            <person name="Martins da Costa E."/>
            <person name="Azarias Guimaraes A."/>
            <person name="Soares de Carvalho T."/>
            <person name="Santos de Castro Caputo P."/>
            <person name="Willems A."/>
            <person name="de Souza Moreira F.M."/>
        </authorList>
    </citation>
    <scope>NUCLEOTIDE SEQUENCE [LARGE SCALE GENOMIC DNA]</scope>
    <source>
        <strain evidence="5">INPA 384B</strain>
    </source>
</reference>
<evidence type="ECO:0000259" key="3">
    <source>
        <dbReference type="SMART" id="SM00822"/>
    </source>
</evidence>
<proteinExistence type="inferred from homology"/>
<comment type="caution">
    <text evidence="4">The sequence shown here is derived from an EMBL/GenBank/DDBJ whole genome shotgun (WGS) entry which is preliminary data.</text>
</comment>
<dbReference type="InterPro" id="IPR036291">
    <property type="entry name" value="NAD(P)-bd_dom_sf"/>
</dbReference>
<organism evidence="4 5">
    <name type="scientific">Bradyrhizobium campsiandrae</name>
    <dbReference type="NCBI Taxonomy" id="1729892"/>
    <lineage>
        <taxon>Bacteria</taxon>
        <taxon>Pseudomonadati</taxon>
        <taxon>Pseudomonadota</taxon>
        <taxon>Alphaproteobacteria</taxon>
        <taxon>Hyphomicrobiales</taxon>
        <taxon>Nitrobacteraceae</taxon>
        <taxon>Bradyrhizobium</taxon>
    </lineage>
</organism>
<dbReference type="CDD" id="cd05233">
    <property type="entry name" value="SDR_c"/>
    <property type="match status" value="1"/>
</dbReference>
<dbReference type="PRINTS" id="PR00080">
    <property type="entry name" value="SDRFAMILY"/>
</dbReference>
<keyword evidence="2 4" id="KW-0560">Oxidoreductase</keyword>
<comment type="similarity">
    <text evidence="1">Belongs to the short-chain dehydrogenases/reductases (SDR) family.</text>
</comment>
<dbReference type="InterPro" id="IPR057326">
    <property type="entry name" value="KR_dom"/>
</dbReference>
<keyword evidence="5" id="KW-1185">Reference proteome</keyword>
<accession>A0ABR7UF86</accession>
<dbReference type="PROSITE" id="PS00061">
    <property type="entry name" value="ADH_SHORT"/>
    <property type="match status" value="1"/>
</dbReference>
<dbReference type="InterPro" id="IPR002347">
    <property type="entry name" value="SDR_fam"/>
</dbReference>
<evidence type="ECO:0000256" key="2">
    <source>
        <dbReference type="ARBA" id="ARBA00023002"/>
    </source>
</evidence>
<dbReference type="Pfam" id="PF13561">
    <property type="entry name" value="adh_short_C2"/>
    <property type="match status" value="1"/>
</dbReference>
<dbReference type="Gene3D" id="3.40.50.720">
    <property type="entry name" value="NAD(P)-binding Rossmann-like Domain"/>
    <property type="match status" value="1"/>
</dbReference>
<name>A0ABR7UF86_9BRAD</name>
<dbReference type="GO" id="GO:0047936">
    <property type="term" value="F:glucose 1-dehydrogenase [NAD(P)+] activity"/>
    <property type="evidence" value="ECO:0007669"/>
    <property type="project" value="UniProtKB-EC"/>
</dbReference>
<evidence type="ECO:0000256" key="1">
    <source>
        <dbReference type="ARBA" id="ARBA00006484"/>
    </source>
</evidence>
<protein>
    <submittedName>
        <fullName evidence="4">Glucose 1-dehydrogenase</fullName>
        <ecNumber evidence="4">1.1.1.47</ecNumber>
    </submittedName>
</protein>
<sequence>MESPIGSGTALVTGAATGIGFAIARCLAERGMRVAVVDIDLEAASRAAEALGGTHLALKADVSREVEVTDAVDRTMRAFGRINVLVNNAGISDGGTQTLSQTLERFERTIAVHVSGSFLVSRAVAAKMAEQGGGVIVNLGSVAGVVGVPVRTAYSAAKAAVGMMTRVLACEWAHLGIRVNAVAPGYVETQLVAALIADGKVDAGRIRARTPLGRMAAPEEIARVVAFLASDDASYVTGAVLPVDGGYTAFGGAFDASGVNSAYN</sequence>
<gene>
    <name evidence="4" type="ORF">HA482_28970</name>
</gene>
<dbReference type="NCBIfam" id="NF005559">
    <property type="entry name" value="PRK07231.1"/>
    <property type="match status" value="1"/>
</dbReference>
<dbReference type="EMBL" id="JAATTO010000047">
    <property type="protein sequence ID" value="MBC9982246.1"/>
    <property type="molecule type" value="Genomic_DNA"/>
</dbReference>
<dbReference type="RefSeq" id="WP_188107542.1">
    <property type="nucleotide sequence ID" value="NZ_JAANIH010000082.1"/>
</dbReference>